<dbReference type="AlphaFoldDB" id="A0A839EKV2"/>
<protein>
    <submittedName>
        <fullName evidence="1">Uncharacterized protein (DUF736 family)</fullName>
    </submittedName>
</protein>
<reference evidence="1 2" key="1">
    <citation type="submission" date="2020-07" db="EMBL/GenBank/DDBJ databases">
        <title>Genomic Encyclopedia of Type Strains, Phase IV (KMG-V): Genome sequencing to study the core and pangenomes of soil and plant-associated prokaryotes.</title>
        <authorList>
            <person name="Whitman W."/>
        </authorList>
    </citation>
    <scope>NUCLEOTIDE SEQUENCE [LARGE SCALE GENOMIC DNA]</scope>
    <source>
        <strain evidence="1 2">AN3</strain>
    </source>
</reference>
<dbReference type="Pfam" id="PF05284">
    <property type="entry name" value="DUF736"/>
    <property type="match status" value="1"/>
</dbReference>
<name>A0A839EKV2_9HYPH</name>
<dbReference type="InterPro" id="IPR007948">
    <property type="entry name" value="DUF736"/>
</dbReference>
<organism evidence="1 2">
    <name type="scientific">Phyllobacterium myrsinacearum</name>
    <dbReference type="NCBI Taxonomy" id="28101"/>
    <lineage>
        <taxon>Bacteria</taxon>
        <taxon>Pseudomonadati</taxon>
        <taxon>Pseudomonadota</taxon>
        <taxon>Alphaproteobacteria</taxon>
        <taxon>Hyphomicrobiales</taxon>
        <taxon>Phyllobacteriaceae</taxon>
        <taxon>Phyllobacterium</taxon>
    </lineage>
</organism>
<dbReference type="Proteomes" id="UP000549052">
    <property type="component" value="Unassembled WGS sequence"/>
</dbReference>
<dbReference type="EMBL" id="JACGXN010000011">
    <property type="protein sequence ID" value="MBA8881083.1"/>
    <property type="molecule type" value="Genomic_DNA"/>
</dbReference>
<proteinExistence type="predicted"/>
<evidence type="ECO:0000313" key="2">
    <source>
        <dbReference type="Proteomes" id="UP000549052"/>
    </source>
</evidence>
<evidence type="ECO:0000313" key="1">
    <source>
        <dbReference type="EMBL" id="MBA8881083.1"/>
    </source>
</evidence>
<keyword evidence="2" id="KW-1185">Reference proteome</keyword>
<comment type="caution">
    <text evidence="1">The sequence shown here is derived from an EMBL/GenBank/DDBJ whole genome shotgun (WGS) entry which is preliminary data.</text>
</comment>
<accession>A0A839EKV2</accession>
<sequence>MTDTLVNFIQINEDNTLTGNIATVAFDIDITGEKLNSDNPKAPVFKLFAKTPRGRRIEIGGIWEKTSTGKGTTYYTVSINTGYDKLNANLGRYPGQDDTTLMAVIPWD</sequence>
<gene>
    <name evidence="1" type="ORF">FHW16_004818</name>
</gene>
<dbReference type="RefSeq" id="WP_182551707.1">
    <property type="nucleotide sequence ID" value="NZ_JACGXN010000011.1"/>
</dbReference>